<dbReference type="Proteomes" id="UP001642484">
    <property type="component" value="Unassembled WGS sequence"/>
</dbReference>
<evidence type="ECO:0000256" key="1">
    <source>
        <dbReference type="ARBA" id="ARBA00022737"/>
    </source>
</evidence>
<dbReference type="PANTHER" id="PTHR47447">
    <property type="entry name" value="OS03G0856100 PROTEIN"/>
    <property type="match status" value="1"/>
</dbReference>
<accession>A0ABP0LC25</accession>
<keyword evidence="1" id="KW-0677">Repeat</keyword>
<dbReference type="InterPro" id="IPR011990">
    <property type="entry name" value="TPR-like_helical_dom_sf"/>
</dbReference>
<keyword evidence="3" id="KW-1185">Reference proteome</keyword>
<evidence type="ECO:0000313" key="2">
    <source>
        <dbReference type="EMBL" id="CAK9036718.1"/>
    </source>
</evidence>
<reference evidence="2 3" key="1">
    <citation type="submission" date="2024-02" db="EMBL/GenBank/DDBJ databases">
        <authorList>
            <person name="Chen Y."/>
            <person name="Shah S."/>
            <person name="Dougan E. K."/>
            <person name="Thang M."/>
            <person name="Chan C."/>
        </authorList>
    </citation>
    <scope>NUCLEOTIDE SEQUENCE [LARGE SCALE GENOMIC DNA]</scope>
</reference>
<evidence type="ECO:0000313" key="3">
    <source>
        <dbReference type="Proteomes" id="UP001642484"/>
    </source>
</evidence>
<proteinExistence type="predicted"/>
<gene>
    <name evidence="2" type="ORF">CCMP2556_LOCUS20393</name>
</gene>
<dbReference type="Gene3D" id="1.25.40.10">
    <property type="entry name" value="Tetratricopeptide repeat domain"/>
    <property type="match status" value="1"/>
</dbReference>
<protein>
    <submittedName>
        <fullName evidence="2">Uncharacterized protein</fullName>
    </submittedName>
</protein>
<dbReference type="EMBL" id="CAXAMN010011936">
    <property type="protein sequence ID" value="CAK9036718.1"/>
    <property type="molecule type" value="Genomic_DNA"/>
</dbReference>
<organism evidence="2 3">
    <name type="scientific">Durusdinium trenchii</name>
    <dbReference type="NCBI Taxonomy" id="1381693"/>
    <lineage>
        <taxon>Eukaryota</taxon>
        <taxon>Sar</taxon>
        <taxon>Alveolata</taxon>
        <taxon>Dinophyceae</taxon>
        <taxon>Suessiales</taxon>
        <taxon>Symbiodiniaceae</taxon>
        <taxon>Durusdinium</taxon>
    </lineage>
</organism>
<sequence>METQLLSRLRGPALAPEDLDSIAASIRSSPTVRLALAGVKAFGRQGRWQESLSFLDSLHECHLQRHLYCYSAVMSCLEEPGKWQQSLALLCEFPSLAVQPDDMAFNAAIRACQGEWVQAFQLLELMRAQQLQPTAITYAASALFSGEAPFLHTNSTCSSLPVPMLLLLLPHGQLLLQLWMRQEIFSCKWTSSSSRLF</sequence>
<name>A0ABP0LC25_9DINO</name>
<dbReference type="PANTHER" id="PTHR47447:SF17">
    <property type="entry name" value="OS12G0638900 PROTEIN"/>
    <property type="match status" value="1"/>
</dbReference>
<comment type="caution">
    <text evidence="2">The sequence shown here is derived from an EMBL/GenBank/DDBJ whole genome shotgun (WGS) entry which is preliminary data.</text>
</comment>